<dbReference type="SUPFAM" id="SSF47598">
    <property type="entry name" value="Ribbon-helix-helix"/>
    <property type="match status" value="1"/>
</dbReference>
<name>A0ABM6V7A9_9ACTN</name>
<dbReference type="EMBL" id="CP029254">
    <property type="protein sequence ID" value="AWK10024.1"/>
    <property type="molecule type" value="Genomic_DNA"/>
</dbReference>
<reference evidence="1 2" key="1">
    <citation type="submission" date="2018-05" db="EMBL/GenBank/DDBJ databases">
        <title>Complete genome sequence of the Type Strain of Streptomyces spongiicola HNM0071, the producer of staurosporine.</title>
        <authorList>
            <person name="Zhou S."/>
            <person name="Huang X."/>
        </authorList>
    </citation>
    <scope>NUCLEOTIDE SEQUENCE [LARGE SCALE GENOMIC DNA]</scope>
    <source>
        <strain evidence="1 2">HNM0071</strain>
    </source>
</reference>
<evidence type="ECO:0008006" key="3">
    <source>
        <dbReference type="Google" id="ProtNLM"/>
    </source>
</evidence>
<dbReference type="Proteomes" id="UP000245051">
    <property type="component" value="Chromosome"/>
</dbReference>
<dbReference type="InterPro" id="IPR010985">
    <property type="entry name" value="Ribbon_hlx_hlx"/>
</dbReference>
<gene>
    <name evidence="1" type="ORF">DDQ41_15225</name>
</gene>
<keyword evidence="2" id="KW-1185">Reference proteome</keyword>
<organism evidence="1 2">
    <name type="scientific">Streptomyces spongiicola</name>
    <dbReference type="NCBI Taxonomy" id="1690221"/>
    <lineage>
        <taxon>Bacteria</taxon>
        <taxon>Bacillati</taxon>
        <taxon>Actinomycetota</taxon>
        <taxon>Actinomycetes</taxon>
        <taxon>Kitasatosporales</taxon>
        <taxon>Streptomycetaceae</taxon>
        <taxon>Streptomyces</taxon>
    </lineage>
</organism>
<evidence type="ECO:0000313" key="2">
    <source>
        <dbReference type="Proteomes" id="UP000245051"/>
    </source>
</evidence>
<accession>A0ABM6V7A9</accession>
<dbReference type="RefSeq" id="WP_017946225.1">
    <property type="nucleotide sequence ID" value="NZ_CP029254.1"/>
</dbReference>
<protein>
    <recommendedName>
        <fullName evidence="3">Toxin-antitoxin system HicB family antitoxin</fullName>
    </recommendedName>
</protein>
<evidence type="ECO:0000313" key="1">
    <source>
        <dbReference type="EMBL" id="AWK10024.1"/>
    </source>
</evidence>
<proteinExistence type="predicted"/>
<sequence>MPSIVVAARVPPYVHARLTERAAERGTSLAAVAAEALAAAVGDREDLGPRTDGPLVAAVLRALEGVDADDPCAQVQRELCLLLARIVDRREPGYLAAIRPLGKALDNALPARTDPLLGALFSGLL</sequence>